<dbReference type="Pfam" id="PF03358">
    <property type="entry name" value="FMN_red"/>
    <property type="match status" value="1"/>
</dbReference>
<accession>A0A8J6P0X4</accession>
<dbReference type="InterPro" id="IPR029039">
    <property type="entry name" value="Flavoprotein-like_sf"/>
</dbReference>
<proteinExistence type="predicted"/>
<dbReference type="PANTHER" id="PTHR43278">
    <property type="entry name" value="NAD(P)H-DEPENDENT FMN-CONTAINING OXIDOREDUCTASE YWQN-RELATED"/>
    <property type="match status" value="1"/>
</dbReference>
<dbReference type="Proteomes" id="UP000605201">
    <property type="component" value="Unassembled WGS sequence"/>
</dbReference>
<dbReference type="Gene3D" id="3.40.50.360">
    <property type="match status" value="1"/>
</dbReference>
<keyword evidence="1" id="KW-0285">Flavoprotein</keyword>
<evidence type="ECO:0000259" key="3">
    <source>
        <dbReference type="Pfam" id="PF03358"/>
    </source>
</evidence>
<evidence type="ECO:0000313" key="5">
    <source>
        <dbReference type="Proteomes" id="UP000605201"/>
    </source>
</evidence>
<protein>
    <submittedName>
        <fullName evidence="4">Flavodoxin family protein</fullName>
    </submittedName>
</protein>
<keyword evidence="2" id="KW-0288">FMN</keyword>
<evidence type="ECO:0000313" key="4">
    <source>
        <dbReference type="EMBL" id="MBC8431771.1"/>
    </source>
</evidence>
<dbReference type="GO" id="GO:0016491">
    <property type="term" value="F:oxidoreductase activity"/>
    <property type="evidence" value="ECO:0007669"/>
    <property type="project" value="InterPro"/>
</dbReference>
<gene>
    <name evidence="4" type="ORF">H8D96_07600</name>
</gene>
<name>A0A8J6P0X4_9BACT</name>
<evidence type="ECO:0000256" key="1">
    <source>
        <dbReference type="ARBA" id="ARBA00022630"/>
    </source>
</evidence>
<dbReference type="SUPFAM" id="SSF52218">
    <property type="entry name" value="Flavoproteins"/>
    <property type="match status" value="1"/>
</dbReference>
<dbReference type="AlphaFoldDB" id="A0A8J6P0X4"/>
<feature type="domain" description="NADPH-dependent FMN reductase-like" evidence="3">
    <location>
        <begin position="5"/>
        <end position="116"/>
    </location>
</feature>
<dbReference type="EMBL" id="JACNIG010000173">
    <property type="protein sequence ID" value="MBC8431771.1"/>
    <property type="molecule type" value="Genomic_DNA"/>
</dbReference>
<evidence type="ECO:0000256" key="2">
    <source>
        <dbReference type="ARBA" id="ARBA00022643"/>
    </source>
</evidence>
<comment type="caution">
    <text evidence="4">The sequence shown here is derived from an EMBL/GenBank/DDBJ whole genome shotgun (WGS) entry which is preliminary data.</text>
</comment>
<sequence>MNSLKIAAIYGSPRRKGNTATLLQRAVQGARDAGAQVDEIVLRDLKMSPCLEIYQCKQEGECAIKDDFQQVRDQILAARGLMLASPIFFYTVSAHTKTLMDRCQSLWVKKYWIDKVPYGKWEPVRKGLFISVGATKGKKLFDGALLTVKYFFDVLDMELWQSLLYRNLEFEGDVQEKSEYLKEAYLAGKGLARALQEEIV</sequence>
<dbReference type="InterPro" id="IPR005025">
    <property type="entry name" value="FMN_Rdtase-like_dom"/>
</dbReference>
<reference evidence="4 5" key="1">
    <citation type="submission" date="2020-08" db="EMBL/GenBank/DDBJ databases">
        <title>Bridging the membrane lipid divide: bacteria of the FCB group superphylum have the potential to synthesize archaeal ether lipids.</title>
        <authorList>
            <person name="Villanueva L."/>
            <person name="Von Meijenfeldt F.A.B."/>
            <person name="Westbye A.B."/>
            <person name="Yadav S."/>
            <person name="Hopmans E.C."/>
            <person name="Dutilh B.E."/>
            <person name="Sinninghe Damste J.S."/>
        </authorList>
    </citation>
    <scope>NUCLEOTIDE SEQUENCE [LARGE SCALE GENOMIC DNA]</scope>
    <source>
        <strain evidence="4">NIOZ-UU17</strain>
    </source>
</reference>
<dbReference type="InterPro" id="IPR051796">
    <property type="entry name" value="ISF_SsuE-like"/>
</dbReference>
<organism evidence="4 5">
    <name type="scientific">Candidatus Desulfatibia vada</name>
    <dbReference type="NCBI Taxonomy" id="2841696"/>
    <lineage>
        <taxon>Bacteria</taxon>
        <taxon>Pseudomonadati</taxon>
        <taxon>Thermodesulfobacteriota</taxon>
        <taxon>Desulfobacteria</taxon>
        <taxon>Desulfobacterales</taxon>
        <taxon>Desulfobacterales incertae sedis</taxon>
        <taxon>Candidatus Desulfatibia</taxon>
    </lineage>
</organism>
<dbReference type="PANTHER" id="PTHR43278:SF4">
    <property type="entry name" value="NAD(P)H-DEPENDENT FMN-CONTAINING OXIDOREDUCTASE YWQN-RELATED"/>
    <property type="match status" value="1"/>
</dbReference>